<organism evidence="1 2">
    <name type="scientific">Halomonas huangheensis</name>
    <dbReference type="NCBI Taxonomy" id="1178482"/>
    <lineage>
        <taxon>Bacteria</taxon>
        <taxon>Pseudomonadati</taxon>
        <taxon>Pseudomonadota</taxon>
        <taxon>Gammaproteobacteria</taxon>
        <taxon>Oceanospirillales</taxon>
        <taxon>Halomonadaceae</taxon>
        <taxon>Halomonas</taxon>
    </lineage>
</organism>
<reference evidence="1 2" key="1">
    <citation type="submission" date="2013-08" db="EMBL/GenBank/DDBJ databases">
        <title>draft genome of Halomonas huanghegensis, strain BJGMM-B45T.</title>
        <authorList>
            <person name="Miao C."/>
            <person name="Wan Y."/>
            <person name="Jin W."/>
        </authorList>
    </citation>
    <scope>NUCLEOTIDE SEQUENCE [LARGE SCALE GENOMIC DNA]</scope>
    <source>
        <strain evidence="1 2">BJGMM-B45</strain>
    </source>
</reference>
<dbReference type="AlphaFoldDB" id="W1NBK1"/>
<evidence type="ECO:0000313" key="1">
    <source>
        <dbReference type="EMBL" id="ERL52591.1"/>
    </source>
</evidence>
<sequence>MAGFMTDSSTISMPGSSLHRPLLISTLDRPVAVHLAVGVELFAVGDSLLTACRREVRERRRKIACSTPPALFCGNRKTGLRKEDQLPGG</sequence>
<gene>
    <name evidence="1" type="ORF">BJB45_08540</name>
</gene>
<comment type="caution">
    <text evidence="1">The sequence shown here is derived from an EMBL/GenBank/DDBJ whole genome shotgun (WGS) entry which is preliminary data.</text>
</comment>
<dbReference type="EMBL" id="AVBC01000018">
    <property type="protein sequence ID" value="ERL52591.1"/>
    <property type="molecule type" value="Genomic_DNA"/>
</dbReference>
<protein>
    <submittedName>
        <fullName evidence="1">Uncharacterized protein</fullName>
    </submittedName>
</protein>
<proteinExistence type="predicted"/>
<keyword evidence="2" id="KW-1185">Reference proteome</keyword>
<name>W1NBK1_9GAMM</name>
<evidence type="ECO:0000313" key="2">
    <source>
        <dbReference type="Proteomes" id="UP000019113"/>
    </source>
</evidence>
<accession>W1NBK1</accession>
<dbReference type="Proteomes" id="UP000019113">
    <property type="component" value="Unassembled WGS sequence"/>
</dbReference>
<dbReference type="STRING" id="1178482.AR456_18430"/>